<keyword evidence="1" id="KW-0812">Transmembrane</keyword>
<sequence>MDIFLLLLGFILMLVGILGSFLPVLPGPPISWVGLLLLHSTTAITMNWTFLGITLAIALVVFGLDYVIPAIGTKKFGGTKAGVIGTTVGLLIALFFPVLGPFGIIIWPFVGALVGELLNKADKKTATKAAFGSFLGFLTGTFLKFMVAIVFLGLFISKAWEHSNTLFPYFN</sequence>
<comment type="caution">
    <text evidence="2">The sequence shown here is derived from an EMBL/GenBank/DDBJ whole genome shotgun (WGS) entry which is preliminary data.</text>
</comment>
<dbReference type="EMBL" id="LAZR01000124">
    <property type="protein sequence ID" value="KKN88960.1"/>
    <property type="molecule type" value="Genomic_DNA"/>
</dbReference>
<reference evidence="2" key="1">
    <citation type="journal article" date="2015" name="Nature">
        <title>Complex archaea that bridge the gap between prokaryotes and eukaryotes.</title>
        <authorList>
            <person name="Spang A."/>
            <person name="Saw J.H."/>
            <person name="Jorgensen S.L."/>
            <person name="Zaremba-Niedzwiedzka K."/>
            <person name="Martijn J."/>
            <person name="Lind A.E."/>
            <person name="van Eijk R."/>
            <person name="Schleper C."/>
            <person name="Guy L."/>
            <person name="Ettema T.J."/>
        </authorList>
    </citation>
    <scope>NUCLEOTIDE SEQUENCE</scope>
</reference>
<keyword evidence="1" id="KW-0472">Membrane</keyword>
<dbReference type="PANTHER" id="PTHR39165:SF1">
    <property type="entry name" value="DUF456 DOMAIN-CONTAINING PROTEIN"/>
    <property type="match status" value="1"/>
</dbReference>
<dbReference type="AlphaFoldDB" id="A0A0F9U6X4"/>
<feature type="transmembrane region" description="Helical" evidence="1">
    <location>
        <begin position="130"/>
        <end position="156"/>
    </location>
</feature>
<name>A0A0F9U6X4_9ZZZZ</name>
<dbReference type="Pfam" id="PF04306">
    <property type="entry name" value="DUF456"/>
    <property type="match status" value="1"/>
</dbReference>
<evidence type="ECO:0000313" key="2">
    <source>
        <dbReference type="EMBL" id="KKN88960.1"/>
    </source>
</evidence>
<gene>
    <name evidence="2" type="ORF">LCGC14_0243320</name>
</gene>
<accession>A0A0F9U6X4</accession>
<protein>
    <recommendedName>
        <fullName evidence="3">DUF456 domain-containing protein</fullName>
    </recommendedName>
</protein>
<evidence type="ECO:0000256" key="1">
    <source>
        <dbReference type="SAM" id="Phobius"/>
    </source>
</evidence>
<keyword evidence="1" id="KW-1133">Transmembrane helix</keyword>
<dbReference type="PANTHER" id="PTHR39165">
    <property type="entry name" value="IG HYPOTHETICAL 17883"/>
    <property type="match status" value="1"/>
</dbReference>
<proteinExistence type="predicted"/>
<organism evidence="2">
    <name type="scientific">marine sediment metagenome</name>
    <dbReference type="NCBI Taxonomy" id="412755"/>
    <lineage>
        <taxon>unclassified sequences</taxon>
        <taxon>metagenomes</taxon>
        <taxon>ecological metagenomes</taxon>
    </lineage>
</organism>
<dbReference type="InterPro" id="IPR007403">
    <property type="entry name" value="DUF456"/>
</dbReference>
<feature type="transmembrane region" description="Helical" evidence="1">
    <location>
        <begin position="83"/>
        <end position="110"/>
    </location>
</feature>
<evidence type="ECO:0008006" key="3">
    <source>
        <dbReference type="Google" id="ProtNLM"/>
    </source>
</evidence>
<feature type="transmembrane region" description="Helical" evidence="1">
    <location>
        <begin position="50"/>
        <end position="71"/>
    </location>
</feature>